<name>A0ABR7D4J4_9BACT</name>
<dbReference type="EMBL" id="JACOOH010000008">
    <property type="protein sequence ID" value="MBC5622799.1"/>
    <property type="molecule type" value="Genomic_DNA"/>
</dbReference>
<proteinExistence type="predicted"/>
<reference evidence="1 2" key="1">
    <citation type="submission" date="2020-08" db="EMBL/GenBank/DDBJ databases">
        <title>Genome public.</title>
        <authorList>
            <person name="Liu C."/>
            <person name="Sun Q."/>
        </authorList>
    </citation>
    <scope>NUCLEOTIDE SEQUENCE [LARGE SCALE GENOMIC DNA]</scope>
    <source>
        <strain evidence="1 2">NSJ-56</strain>
    </source>
</reference>
<comment type="caution">
    <text evidence="1">The sequence shown here is derived from an EMBL/GenBank/DDBJ whole genome shotgun (WGS) entry which is preliminary data.</text>
</comment>
<evidence type="ECO:0000313" key="1">
    <source>
        <dbReference type="EMBL" id="MBC5622799.1"/>
    </source>
</evidence>
<dbReference type="Proteomes" id="UP000646484">
    <property type="component" value="Unassembled WGS sequence"/>
</dbReference>
<dbReference type="RefSeq" id="WP_099290372.1">
    <property type="nucleotide sequence ID" value="NZ_JACOOH010000008.1"/>
</dbReference>
<gene>
    <name evidence="1" type="ORF">H8S64_17045</name>
</gene>
<keyword evidence="2" id="KW-1185">Reference proteome</keyword>
<organism evidence="1 2">
    <name type="scientific">Butyricimonas hominis</name>
    <dbReference type="NCBI Taxonomy" id="2763032"/>
    <lineage>
        <taxon>Bacteria</taxon>
        <taxon>Pseudomonadati</taxon>
        <taxon>Bacteroidota</taxon>
        <taxon>Bacteroidia</taxon>
        <taxon>Bacteroidales</taxon>
        <taxon>Odoribacteraceae</taxon>
        <taxon>Butyricimonas</taxon>
    </lineage>
</organism>
<accession>A0ABR7D4J4</accession>
<evidence type="ECO:0000313" key="2">
    <source>
        <dbReference type="Proteomes" id="UP000646484"/>
    </source>
</evidence>
<protein>
    <submittedName>
        <fullName evidence="1">Uncharacterized protein</fullName>
    </submittedName>
</protein>
<sequence length="154" mass="16863">MKFIGQLILVLFVTAGMAGVVSAGAKDKKDHGAAVAGTYDGKAYIEIMQRELPLKLELKRIHRDSVIVEVTDFVLPTGQKFSYRSAGVSVKPEVKDGKTVYKLNISFTYNYNSMPMRVTATGTITDGELNSTVKAVIMDAMETKVTYKAKCTTK</sequence>